<dbReference type="InterPro" id="IPR009057">
    <property type="entry name" value="Homeodomain-like_sf"/>
</dbReference>
<feature type="domain" description="Tc1-like transposase DDE" evidence="1">
    <location>
        <begin position="191"/>
        <end position="338"/>
    </location>
</feature>
<evidence type="ECO:0000259" key="1">
    <source>
        <dbReference type="Pfam" id="PF13358"/>
    </source>
</evidence>
<dbReference type="Gene3D" id="3.30.420.10">
    <property type="entry name" value="Ribonuclease H-like superfamily/Ribonuclease H"/>
    <property type="match status" value="1"/>
</dbReference>
<evidence type="ECO:0000313" key="3">
    <source>
        <dbReference type="Proteomes" id="UP000733611"/>
    </source>
</evidence>
<sequence>MAKKIKSSPRRKYQTDKQQLLEQIDARLANDNHTIHQHNQLMAVKQVLLGATPSFLSKVYNVHTNTITNWVRVADTLGIEKLIAPRKKAGGRTSMITEEMLEDLRQRLEENNPLAHNVEVWDAPRVARYLSEKYGVKCSRETARTALHKVGGHYAAPRLFPSKDREGLAQKQSEYREELRQRLHDPNVIPVYQDESHLYLATDIGRSWYIGKERPNVRSSASRKSKKASGFFLPTTGELYSTEPDWFRWDQVIESFREFTKMRPLQDGEKYLMILDNASWHVKAVKMIQTLPEYADVRKKMDFLFLPPYSPELNPIERVWRRFKMWKRNVFFDSMAALNKWFDTLVAKSRGPNSVLYGIGLSDIGLSSKKTA</sequence>
<dbReference type="InterPro" id="IPR047655">
    <property type="entry name" value="Transpos_IS630-like"/>
</dbReference>
<dbReference type="SUPFAM" id="SSF46689">
    <property type="entry name" value="Homeodomain-like"/>
    <property type="match status" value="1"/>
</dbReference>
<dbReference type="AlphaFoldDB" id="A0A948TGL8"/>
<dbReference type="GO" id="GO:0003676">
    <property type="term" value="F:nucleic acid binding"/>
    <property type="evidence" value="ECO:0007669"/>
    <property type="project" value="InterPro"/>
</dbReference>
<reference evidence="2" key="2">
    <citation type="submission" date="2021-04" db="EMBL/GenBank/DDBJ databases">
        <authorList>
            <person name="Gilroy R."/>
        </authorList>
    </citation>
    <scope>NUCLEOTIDE SEQUENCE</scope>
    <source>
        <strain evidence="2">378</strain>
    </source>
</reference>
<evidence type="ECO:0000313" key="2">
    <source>
        <dbReference type="EMBL" id="MBU3844372.1"/>
    </source>
</evidence>
<dbReference type="Proteomes" id="UP000733611">
    <property type="component" value="Unassembled WGS sequence"/>
</dbReference>
<protein>
    <submittedName>
        <fullName evidence="2">IS630 family transposase</fullName>
    </submittedName>
</protein>
<comment type="caution">
    <text evidence="2">The sequence shown here is derived from an EMBL/GenBank/DDBJ whole genome shotgun (WGS) entry which is preliminary data.</text>
</comment>
<dbReference type="InterPro" id="IPR036397">
    <property type="entry name" value="RNaseH_sf"/>
</dbReference>
<dbReference type="NCBIfam" id="NF033545">
    <property type="entry name" value="transpos_IS630"/>
    <property type="match status" value="1"/>
</dbReference>
<organism evidence="2 3">
    <name type="scientific">Candidatus Anaerobiospirillum pullicola</name>
    <dbReference type="NCBI Taxonomy" id="2838451"/>
    <lineage>
        <taxon>Bacteria</taxon>
        <taxon>Pseudomonadati</taxon>
        <taxon>Pseudomonadota</taxon>
        <taxon>Gammaproteobacteria</taxon>
        <taxon>Aeromonadales</taxon>
        <taxon>Succinivibrionaceae</taxon>
        <taxon>Anaerobiospirillum</taxon>
    </lineage>
</organism>
<dbReference type="Pfam" id="PF13358">
    <property type="entry name" value="DDE_3"/>
    <property type="match status" value="1"/>
</dbReference>
<accession>A0A948TGL8</accession>
<dbReference type="InterPro" id="IPR038717">
    <property type="entry name" value="Tc1-like_DDE_dom"/>
</dbReference>
<gene>
    <name evidence="2" type="ORF">H9847_05825</name>
</gene>
<dbReference type="EMBL" id="JAHLFE010000114">
    <property type="protein sequence ID" value="MBU3844372.1"/>
    <property type="molecule type" value="Genomic_DNA"/>
</dbReference>
<proteinExistence type="predicted"/>
<reference evidence="2" key="1">
    <citation type="journal article" date="2021" name="PeerJ">
        <title>Extensive microbial diversity within the chicken gut microbiome revealed by metagenomics and culture.</title>
        <authorList>
            <person name="Gilroy R."/>
            <person name="Ravi A."/>
            <person name="Getino M."/>
            <person name="Pursley I."/>
            <person name="Horton D.L."/>
            <person name="Alikhan N.F."/>
            <person name="Baker D."/>
            <person name="Gharbi K."/>
            <person name="Hall N."/>
            <person name="Watson M."/>
            <person name="Adriaenssens E.M."/>
            <person name="Foster-Nyarko E."/>
            <person name="Jarju S."/>
            <person name="Secka A."/>
            <person name="Antonio M."/>
            <person name="Oren A."/>
            <person name="Chaudhuri R.R."/>
            <person name="La Ragione R."/>
            <person name="Hildebrand F."/>
            <person name="Pallen M.J."/>
        </authorList>
    </citation>
    <scope>NUCLEOTIDE SEQUENCE</scope>
    <source>
        <strain evidence="2">378</strain>
    </source>
</reference>
<name>A0A948TGL8_9GAMM</name>
<dbReference type="Pfam" id="PF13565">
    <property type="entry name" value="HTH_32"/>
    <property type="match status" value="1"/>
</dbReference>